<accession>A0A8I6SBT8</accession>
<organism evidence="6 7">
    <name type="scientific">Cimex lectularius</name>
    <name type="common">Bed bug</name>
    <name type="synonym">Acanthia lectularia</name>
    <dbReference type="NCBI Taxonomy" id="79782"/>
    <lineage>
        <taxon>Eukaryota</taxon>
        <taxon>Metazoa</taxon>
        <taxon>Ecdysozoa</taxon>
        <taxon>Arthropoda</taxon>
        <taxon>Hexapoda</taxon>
        <taxon>Insecta</taxon>
        <taxon>Pterygota</taxon>
        <taxon>Neoptera</taxon>
        <taxon>Paraneoptera</taxon>
        <taxon>Hemiptera</taxon>
        <taxon>Heteroptera</taxon>
        <taxon>Panheteroptera</taxon>
        <taxon>Cimicomorpha</taxon>
        <taxon>Cimicidae</taxon>
        <taxon>Cimex</taxon>
    </lineage>
</organism>
<dbReference type="GO" id="GO:0005179">
    <property type="term" value="F:hormone activity"/>
    <property type="evidence" value="ECO:0007669"/>
    <property type="project" value="InterPro"/>
</dbReference>
<protein>
    <recommendedName>
        <fullName evidence="8">Neuropeptide F</fullName>
    </recommendedName>
</protein>
<evidence type="ECO:0000256" key="1">
    <source>
        <dbReference type="ARBA" id="ARBA00004613"/>
    </source>
</evidence>
<evidence type="ECO:0000256" key="2">
    <source>
        <dbReference type="ARBA" id="ARBA00010022"/>
    </source>
</evidence>
<dbReference type="PROSITE" id="PS50276">
    <property type="entry name" value="PANCREATIC_HORMONE_2"/>
    <property type="match status" value="1"/>
</dbReference>
<keyword evidence="7" id="KW-1185">Reference proteome</keyword>
<dbReference type="SMART" id="SM00309">
    <property type="entry name" value="PAH"/>
    <property type="match status" value="1"/>
</dbReference>
<dbReference type="Pfam" id="PF00159">
    <property type="entry name" value="Hormone_3"/>
    <property type="match status" value="1"/>
</dbReference>
<dbReference type="GeneID" id="106669617"/>
<evidence type="ECO:0000313" key="7">
    <source>
        <dbReference type="Proteomes" id="UP000494040"/>
    </source>
</evidence>
<dbReference type="KEGG" id="clec:106669617"/>
<evidence type="ECO:0000256" key="4">
    <source>
        <dbReference type="RuleBase" id="RU000656"/>
    </source>
</evidence>
<dbReference type="GO" id="GO:0005576">
    <property type="term" value="C:extracellular region"/>
    <property type="evidence" value="ECO:0007669"/>
    <property type="project" value="UniProtKB-SubCell"/>
</dbReference>
<name>A0A8I6SBT8_CIMLE</name>
<evidence type="ECO:0000256" key="5">
    <source>
        <dbReference type="SAM" id="SignalP"/>
    </source>
</evidence>
<proteinExistence type="inferred from homology"/>
<dbReference type="Proteomes" id="UP000494040">
    <property type="component" value="Unassembled WGS sequence"/>
</dbReference>
<dbReference type="InterPro" id="IPR001955">
    <property type="entry name" value="Pancreatic_hormone-like"/>
</dbReference>
<reference evidence="6" key="1">
    <citation type="submission" date="2022-01" db="UniProtKB">
        <authorList>
            <consortium name="EnsemblMetazoa"/>
        </authorList>
    </citation>
    <scope>IDENTIFICATION</scope>
</reference>
<dbReference type="EnsemblMetazoa" id="XM_024224681.1">
    <property type="protein sequence ID" value="XP_024080449.1"/>
    <property type="gene ID" value="LOC106669617"/>
</dbReference>
<dbReference type="RefSeq" id="XP_024080449.1">
    <property type="nucleotide sequence ID" value="XM_024224681.1"/>
</dbReference>
<evidence type="ECO:0000313" key="6">
    <source>
        <dbReference type="EnsemblMetazoa" id="XP_024080449.1"/>
    </source>
</evidence>
<sequence length="103" mass="11635">MSSWLFWLWACLAAWCFAVGAGQPMPADAMARPARPKTFDSPDDLRTYLNQLGQYYAVAGRPRFGKRTGFSPRLHLALDGLSSYRYPLSDPSELYELLFPQAD</sequence>
<dbReference type="OrthoDB" id="9972427at2759"/>
<feature type="chain" id="PRO_5035286562" description="Neuropeptide F" evidence="5">
    <location>
        <begin position="23"/>
        <end position="103"/>
    </location>
</feature>
<feature type="signal peptide" evidence="5">
    <location>
        <begin position="1"/>
        <end position="22"/>
    </location>
</feature>
<dbReference type="OMA" id="WLWACLA"/>
<comment type="subcellular location">
    <subcellularLocation>
        <location evidence="1">Secreted</location>
    </subcellularLocation>
</comment>
<evidence type="ECO:0000256" key="3">
    <source>
        <dbReference type="ARBA" id="ARBA00022525"/>
    </source>
</evidence>
<comment type="similarity">
    <text evidence="2 4">Belongs to the NPY family.</text>
</comment>
<evidence type="ECO:0008006" key="8">
    <source>
        <dbReference type="Google" id="ProtNLM"/>
    </source>
</evidence>
<dbReference type="AlphaFoldDB" id="A0A8I6SBT8"/>
<keyword evidence="5" id="KW-0732">Signal</keyword>
<keyword evidence="3" id="KW-0964">Secreted</keyword>